<evidence type="ECO:0000313" key="2">
    <source>
        <dbReference type="EMBL" id="SHG21891.1"/>
    </source>
</evidence>
<evidence type="ECO:0000313" key="3">
    <source>
        <dbReference type="Proteomes" id="UP000184020"/>
    </source>
</evidence>
<feature type="signal peptide" evidence="1">
    <location>
        <begin position="1"/>
        <end position="27"/>
    </location>
</feature>
<dbReference type="OrthoDB" id="676347at2"/>
<dbReference type="STRING" id="229205.SAMN05444372_103229"/>
<dbReference type="Proteomes" id="UP000184020">
    <property type="component" value="Unassembled WGS sequence"/>
</dbReference>
<protein>
    <submittedName>
        <fullName evidence="2">Uncharacterized protein</fullName>
    </submittedName>
</protein>
<feature type="chain" id="PRO_5012183517" evidence="1">
    <location>
        <begin position="28"/>
        <end position="146"/>
    </location>
</feature>
<gene>
    <name evidence="2" type="ORF">SAMN05444372_103229</name>
</gene>
<dbReference type="AlphaFoldDB" id="A0A1M5I0S8"/>
<sequence length="146" mass="16413">MNQSLRSFLKQLSRITALIALVAICFACEKNIPFEESTVVPAAQGNVSLKKDNNNNYAISISISNLAEVNRLQPAKKVYLVWVETEDRIYKNIGQIESDKGFISSKLKAKFETVTSFKPVKIFITAENDQNTQQPAKQIILTTKNF</sequence>
<accession>A0A1M5I0S8</accession>
<proteinExistence type="predicted"/>
<evidence type="ECO:0000256" key="1">
    <source>
        <dbReference type="SAM" id="SignalP"/>
    </source>
</evidence>
<dbReference type="EMBL" id="FQWF01000003">
    <property type="protein sequence ID" value="SHG21891.1"/>
    <property type="molecule type" value="Genomic_DNA"/>
</dbReference>
<keyword evidence="1" id="KW-0732">Signal</keyword>
<keyword evidence="3" id="KW-1185">Reference proteome</keyword>
<reference evidence="3" key="1">
    <citation type="submission" date="2016-11" db="EMBL/GenBank/DDBJ databases">
        <authorList>
            <person name="Varghese N."/>
            <person name="Submissions S."/>
        </authorList>
    </citation>
    <scope>NUCLEOTIDE SEQUENCE [LARGE SCALE GENOMIC DNA]</scope>
    <source>
        <strain evidence="3">DSM 17659</strain>
    </source>
</reference>
<name>A0A1M5I0S8_9FLAO</name>
<organism evidence="2 3">
    <name type="scientific">Flavobacterium micromati</name>
    <dbReference type="NCBI Taxonomy" id="229205"/>
    <lineage>
        <taxon>Bacteria</taxon>
        <taxon>Pseudomonadati</taxon>
        <taxon>Bacteroidota</taxon>
        <taxon>Flavobacteriia</taxon>
        <taxon>Flavobacteriales</taxon>
        <taxon>Flavobacteriaceae</taxon>
        <taxon>Flavobacterium</taxon>
    </lineage>
</organism>
<dbReference type="RefSeq" id="WP_084118286.1">
    <property type="nucleotide sequence ID" value="NZ_FQWF01000003.1"/>
</dbReference>